<dbReference type="Proteomes" id="UP000186246">
    <property type="component" value="Unassembled WGS sequence"/>
</dbReference>
<accession>A0A1N7P169</accession>
<dbReference type="OrthoDB" id="1263886at2"/>
<dbReference type="EMBL" id="MUGO01000014">
    <property type="protein sequence ID" value="PQA92754.1"/>
    <property type="molecule type" value="Genomic_DNA"/>
</dbReference>
<protein>
    <submittedName>
        <fullName evidence="2">Uncharacterized protein</fullName>
    </submittedName>
</protein>
<name>A0A1N7P169_9FLAO</name>
<gene>
    <name evidence="1" type="ORF">B0A70_10235</name>
    <name evidence="2" type="ORF">SAMN05421796_11062</name>
</gene>
<keyword evidence="4" id="KW-1185">Reference proteome</keyword>
<reference evidence="1 4" key="1">
    <citation type="submission" date="2016-11" db="EMBL/GenBank/DDBJ databases">
        <title>Whole genomes of Flavobacteriaceae.</title>
        <authorList>
            <person name="Stine C."/>
            <person name="Li C."/>
            <person name="Tadesse D."/>
        </authorList>
    </citation>
    <scope>NUCLEOTIDE SEQUENCE [LARGE SCALE GENOMIC DNA]</scope>
    <source>
        <strain evidence="1 4">DSM 21068</strain>
    </source>
</reference>
<dbReference type="RefSeq" id="WP_076452605.1">
    <property type="nucleotide sequence ID" value="NZ_FTOJ01000010.1"/>
</dbReference>
<dbReference type="Proteomes" id="UP000238314">
    <property type="component" value="Unassembled WGS sequence"/>
</dbReference>
<reference evidence="3" key="3">
    <citation type="submission" date="2017-01" db="EMBL/GenBank/DDBJ databases">
        <authorList>
            <person name="Varghese N."/>
            <person name="Submissions S."/>
        </authorList>
    </citation>
    <scope>NUCLEOTIDE SEQUENCE [LARGE SCALE GENOMIC DNA]</scope>
    <source>
        <strain evidence="3">DSM 21068</strain>
    </source>
</reference>
<dbReference type="AlphaFoldDB" id="A0A1N7P169"/>
<evidence type="ECO:0000313" key="1">
    <source>
        <dbReference type="EMBL" id="PQA92754.1"/>
    </source>
</evidence>
<organism evidence="2 3">
    <name type="scientific">Chryseobacterium piscicola</name>
    <dbReference type="NCBI Taxonomy" id="551459"/>
    <lineage>
        <taxon>Bacteria</taxon>
        <taxon>Pseudomonadati</taxon>
        <taxon>Bacteroidota</taxon>
        <taxon>Flavobacteriia</taxon>
        <taxon>Flavobacteriales</taxon>
        <taxon>Weeksellaceae</taxon>
        <taxon>Chryseobacterium group</taxon>
        <taxon>Chryseobacterium</taxon>
    </lineage>
</organism>
<dbReference type="STRING" id="551459.SAMN05421796_11062"/>
<sequence>MDRILAYKNTESINNWVHRIKETANFAQPFIDKYKTVPTLPELETEDLNNLFMNPRQFFVLKLTEGEVLQIGKLKMSSEKVFDFLERPSGLDELVSSLEALKNDRNFIGVYAANLEYVDLENGVLIPRQTFLNEIDELYSYYIDTENQHSALELINQIKPNLQALVSLLKAEKMDSLDTIFTGTGSGKNRIYGTNLRAVLNSF</sequence>
<dbReference type="EMBL" id="FTOJ01000010">
    <property type="protein sequence ID" value="SIT04310.1"/>
    <property type="molecule type" value="Genomic_DNA"/>
</dbReference>
<evidence type="ECO:0000313" key="2">
    <source>
        <dbReference type="EMBL" id="SIT04310.1"/>
    </source>
</evidence>
<evidence type="ECO:0000313" key="4">
    <source>
        <dbReference type="Proteomes" id="UP000238314"/>
    </source>
</evidence>
<proteinExistence type="predicted"/>
<evidence type="ECO:0000313" key="3">
    <source>
        <dbReference type="Proteomes" id="UP000186246"/>
    </source>
</evidence>
<reference evidence="2" key="2">
    <citation type="submission" date="2017-01" db="EMBL/GenBank/DDBJ databases">
        <authorList>
            <person name="Mah S.A."/>
            <person name="Swanson W.J."/>
            <person name="Moy G.W."/>
            <person name="Vacquier V.D."/>
        </authorList>
    </citation>
    <scope>NUCLEOTIDE SEQUENCE [LARGE SCALE GENOMIC DNA]</scope>
    <source>
        <strain evidence="2">DSM 21068</strain>
    </source>
</reference>